<dbReference type="Pfam" id="PF13365">
    <property type="entry name" value="Trypsin_2"/>
    <property type="match status" value="1"/>
</dbReference>
<dbReference type="PANTHER" id="PTHR44943">
    <property type="entry name" value="CELLULOSE SYNTHASE OPERON PROTEIN C"/>
    <property type="match status" value="1"/>
</dbReference>
<reference evidence="5 6" key="1">
    <citation type="journal article" date="2015" name="Genome Announc.">
        <title>Draft Genome Sequence of Cyanobacterium Hassallia byssoidea Strain VB512170, Isolated from Monuments in India.</title>
        <authorList>
            <person name="Singh D."/>
            <person name="Chandrababunaidu M.M."/>
            <person name="Panda A."/>
            <person name="Sen D."/>
            <person name="Bhattacharyya S."/>
            <person name="Adhikary S.P."/>
            <person name="Tripathy S."/>
        </authorList>
    </citation>
    <scope>NUCLEOTIDE SEQUENCE [LARGE SCALE GENOMIC DNA]</scope>
    <source>
        <strain evidence="5 6">VB512170</strain>
    </source>
</reference>
<evidence type="ECO:0000313" key="5">
    <source>
        <dbReference type="EMBL" id="NEU74175.1"/>
    </source>
</evidence>
<dbReference type="PROSITE" id="PS50005">
    <property type="entry name" value="TPR"/>
    <property type="match status" value="7"/>
</dbReference>
<feature type="repeat" description="TPR" evidence="3">
    <location>
        <begin position="95"/>
        <end position="128"/>
    </location>
</feature>
<proteinExistence type="predicted"/>
<feature type="repeat" description="TPR" evidence="3">
    <location>
        <begin position="171"/>
        <end position="204"/>
    </location>
</feature>
<dbReference type="InterPro" id="IPR009003">
    <property type="entry name" value="Peptidase_S1_PA"/>
</dbReference>
<evidence type="ECO:0000256" key="1">
    <source>
        <dbReference type="ARBA" id="ARBA00022737"/>
    </source>
</evidence>
<dbReference type="SMART" id="SM00671">
    <property type="entry name" value="SEL1"/>
    <property type="match status" value="6"/>
</dbReference>
<evidence type="ECO:0000256" key="2">
    <source>
        <dbReference type="ARBA" id="ARBA00022803"/>
    </source>
</evidence>
<dbReference type="Pfam" id="PF13414">
    <property type="entry name" value="TPR_11"/>
    <property type="match status" value="3"/>
</dbReference>
<keyword evidence="1" id="KW-0677">Repeat</keyword>
<dbReference type="Gene3D" id="2.40.10.10">
    <property type="entry name" value="Trypsin-like serine proteases"/>
    <property type="match status" value="2"/>
</dbReference>
<feature type="repeat" description="TPR" evidence="3">
    <location>
        <begin position="205"/>
        <end position="238"/>
    </location>
</feature>
<evidence type="ECO:0000313" key="6">
    <source>
        <dbReference type="Proteomes" id="UP000031549"/>
    </source>
</evidence>
<feature type="repeat" description="TPR" evidence="3">
    <location>
        <begin position="247"/>
        <end position="280"/>
    </location>
</feature>
<feature type="repeat" description="TPR" evidence="3">
    <location>
        <begin position="129"/>
        <end position="162"/>
    </location>
</feature>
<name>A0A846H9Z7_9CYAN</name>
<dbReference type="Pfam" id="PF13432">
    <property type="entry name" value="TPR_16"/>
    <property type="match status" value="1"/>
</dbReference>
<dbReference type="Gene3D" id="1.25.40.10">
    <property type="entry name" value="Tetratricopeptide repeat domain"/>
    <property type="match status" value="4"/>
</dbReference>
<dbReference type="Proteomes" id="UP000031549">
    <property type="component" value="Unassembled WGS sequence"/>
</dbReference>
<dbReference type="AlphaFoldDB" id="A0A846H9Z7"/>
<organism evidence="5 6">
    <name type="scientific">Hassallia byssoidea VB512170</name>
    <dbReference type="NCBI Taxonomy" id="1304833"/>
    <lineage>
        <taxon>Bacteria</taxon>
        <taxon>Bacillati</taxon>
        <taxon>Cyanobacteriota</taxon>
        <taxon>Cyanophyceae</taxon>
        <taxon>Nostocales</taxon>
        <taxon>Tolypothrichaceae</taxon>
        <taxon>Hassallia</taxon>
    </lineage>
</organism>
<dbReference type="RefSeq" id="WP_052324704.1">
    <property type="nucleotide sequence ID" value="NZ_JTCM02000036.1"/>
</dbReference>
<keyword evidence="4" id="KW-0732">Signal</keyword>
<dbReference type="SUPFAM" id="SSF50494">
    <property type="entry name" value="Trypsin-like serine proteases"/>
    <property type="match status" value="1"/>
</dbReference>
<dbReference type="EMBL" id="JTCM02000036">
    <property type="protein sequence ID" value="NEU74175.1"/>
    <property type="molecule type" value="Genomic_DNA"/>
</dbReference>
<dbReference type="PROSITE" id="PS50293">
    <property type="entry name" value="TPR_REGION"/>
    <property type="match status" value="6"/>
</dbReference>
<dbReference type="InterPro" id="IPR019734">
    <property type="entry name" value="TPR_rpt"/>
</dbReference>
<sequence>MRCLKIVALFLSLSLAATPLVAVAQSVEQLFQQGNAAQEAGNYTQAENIWRRIIQQYPNNANAYYNLGKALYYQKKLEQAIAALRKAIQLNPNYAYAYNGLGNTLSEQKKLDSAIAAYRKAIQLNPNYAKAYYNLGVALSDQNKLDSAIAAYRKALQLPEDTSITFASAHTLAYNGLGNALSDQKKLDSAIAAYRKAIQLNPNYAGAYYNLGTALSQQKKLDSAIAAYRKALQLPENNSGSPASVHTLAHNGLGLVLEQQGKLEEAIQEYQQAIKLDPKYATAQNNLKEAQRLLALRKSPPPPKVESDRQWLPTPQDEPLVGVLRSVVRVIAQIPTGNSVGAGWVVKREGNKAWIVTNRHVVTDFERSGRQSEKIELEFYSEPPKGKFKPRYAAKIVNITDTTNPLDLALLEVTGIPDDIKHLPIASGRVPRTTQVRVIGHPSNGADWTVVSGEVSNFLSQDQKLQIQATLAQGNSGGPVIDPQKQVVVGLMTQISDPSQNFKEPVSTNQPQISATGGFGFAYSMDIVVEQLRSWGISLNQ</sequence>
<keyword evidence="6" id="KW-1185">Reference proteome</keyword>
<dbReference type="InterPro" id="IPR011990">
    <property type="entry name" value="TPR-like_helical_dom_sf"/>
</dbReference>
<dbReference type="PANTHER" id="PTHR44943:SF8">
    <property type="entry name" value="TPR REPEAT-CONTAINING PROTEIN MJ0263"/>
    <property type="match status" value="1"/>
</dbReference>
<evidence type="ECO:0000256" key="4">
    <source>
        <dbReference type="SAM" id="SignalP"/>
    </source>
</evidence>
<feature type="repeat" description="TPR" evidence="3">
    <location>
        <begin position="27"/>
        <end position="60"/>
    </location>
</feature>
<keyword evidence="2 3" id="KW-0802">TPR repeat</keyword>
<dbReference type="SMART" id="SM00028">
    <property type="entry name" value="TPR"/>
    <property type="match status" value="7"/>
</dbReference>
<protein>
    <submittedName>
        <fullName evidence="5">Tetratricopeptide repeat protein</fullName>
    </submittedName>
</protein>
<accession>A0A846H9Z7</accession>
<gene>
    <name evidence="5" type="ORF">PI95_016815</name>
</gene>
<dbReference type="InterPro" id="IPR051685">
    <property type="entry name" value="Ycf3/AcsC/BcsC/TPR_MFPF"/>
</dbReference>
<feature type="repeat" description="TPR" evidence="3">
    <location>
        <begin position="61"/>
        <end position="94"/>
    </location>
</feature>
<dbReference type="InterPro" id="IPR043504">
    <property type="entry name" value="Peptidase_S1_PA_chymotrypsin"/>
</dbReference>
<dbReference type="InterPro" id="IPR006597">
    <property type="entry name" value="Sel1-like"/>
</dbReference>
<feature type="chain" id="PRO_5032466363" evidence="4">
    <location>
        <begin position="25"/>
        <end position="541"/>
    </location>
</feature>
<comment type="caution">
    <text evidence="5">The sequence shown here is derived from an EMBL/GenBank/DDBJ whole genome shotgun (WGS) entry which is preliminary data.</text>
</comment>
<feature type="signal peptide" evidence="4">
    <location>
        <begin position="1"/>
        <end position="24"/>
    </location>
</feature>
<evidence type="ECO:0000256" key="3">
    <source>
        <dbReference type="PROSITE-ProRule" id="PRU00339"/>
    </source>
</evidence>
<dbReference type="SUPFAM" id="SSF81901">
    <property type="entry name" value="HCP-like"/>
    <property type="match status" value="1"/>
</dbReference>